<feature type="chain" id="PRO_5046172763" evidence="1">
    <location>
        <begin position="18"/>
        <end position="125"/>
    </location>
</feature>
<gene>
    <name evidence="2" type="ORF">MAR_005773</name>
</gene>
<keyword evidence="1" id="KW-0732">Signal</keyword>
<accession>A0ABY7F4N6</accession>
<evidence type="ECO:0000256" key="1">
    <source>
        <dbReference type="SAM" id="SignalP"/>
    </source>
</evidence>
<name>A0ABY7F4N6_MYAAR</name>
<sequence>MKIVLLLTFAFLHVCTCREIVKKNAVIFEIEDSDESNIAYDDAESFDDEIDDSFDYDLEALQYPGDCKSSKLINFAEKGGCKVKKGKQKHITITKDNRLVTRIPHHVKSNGTCRSIIDALNANCS</sequence>
<dbReference type="InterPro" id="IPR038570">
    <property type="entry name" value="HicA_sf"/>
</dbReference>
<evidence type="ECO:0000313" key="3">
    <source>
        <dbReference type="Proteomes" id="UP001164746"/>
    </source>
</evidence>
<evidence type="ECO:0000313" key="2">
    <source>
        <dbReference type="EMBL" id="WAR15668.1"/>
    </source>
</evidence>
<protein>
    <submittedName>
        <fullName evidence="2">Uncharacterized protein</fullName>
    </submittedName>
</protein>
<keyword evidence="3" id="KW-1185">Reference proteome</keyword>
<reference evidence="2" key="1">
    <citation type="submission" date="2022-11" db="EMBL/GenBank/DDBJ databases">
        <title>Centuries of genome instability and evolution in soft-shell clam transmissible cancer (bioRxiv).</title>
        <authorList>
            <person name="Hart S.F.M."/>
            <person name="Yonemitsu M.A."/>
            <person name="Giersch R.M."/>
            <person name="Beal B.F."/>
            <person name="Arriagada G."/>
            <person name="Davis B.W."/>
            <person name="Ostrander E.A."/>
            <person name="Goff S.P."/>
            <person name="Metzger M.J."/>
        </authorList>
    </citation>
    <scope>NUCLEOTIDE SEQUENCE</scope>
    <source>
        <strain evidence="2">MELC-2E11</strain>
        <tissue evidence="2">Siphon/mantle</tissue>
    </source>
</reference>
<feature type="signal peptide" evidence="1">
    <location>
        <begin position="1"/>
        <end position="17"/>
    </location>
</feature>
<dbReference type="Proteomes" id="UP001164746">
    <property type="component" value="Chromosome 9"/>
</dbReference>
<proteinExistence type="predicted"/>
<dbReference type="EMBL" id="CP111020">
    <property type="protein sequence ID" value="WAR15668.1"/>
    <property type="molecule type" value="Genomic_DNA"/>
</dbReference>
<dbReference type="Gene3D" id="3.30.920.30">
    <property type="entry name" value="Hypothetical protein"/>
    <property type="match status" value="1"/>
</dbReference>
<organism evidence="2 3">
    <name type="scientific">Mya arenaria</name>
    <name type="common">Soft-shell clam</name>
    <dbReference type="NCBI Taxonomy" id="6604"/>
    <lineage>
        <taxon>Eukaryota</taxon>
        <taxon>Metazoa</taxon>
        <taxon>Spiralia</taxon>
        <taxon>Lophotrochozoa</taxon>
        <taxon>Mollusca</taxon>
        <taxon>Bivalvia</taxon>
        <taxon>Autobranchia</taxon>
        <taxon>Heteroconchia</taxon>
        <taxon>Euheterodonta</taxon>
        <taxon>Imparidentia</taxon>
        <taxon>Neoheterodontei</taxon>
        <taxon>Myida</taxon>
        <taxon>Myoidea</taxon>
        <taxon>Myidae</taxon>
        <taxon>Mya</taxon>
    </lineage>
</organism>